<dbReference type="OrthoDB" id="1899721at2759"/>
<gene>
    <name evidence="3" type="ORF">CTI12_AA010490</name>
</gene>
<dbReference type="EMBL" id="PKPP01000029">
    <property type="protein sequence ID" value="PWA99216.1"/>
    <property type="molecule type" value="Genomic_DNA"/>
</dbReference>
<feature type="coiled-coil region" evidence="1">
    <location>
        <begin position="56"/>
        <end position="115"/>
    </location>
</feature>
<feature type="region of interest" description="Disordered" evidence="2">
    <location>
        <begin position="138"/>
        <end position="203"/>
    </location>
</feature>
<feature type="compositionally biased region" description="Acidic residues" evidence="2">
    <location>
        <begin position="165"/>
        <end position="177"/>
    </location>
</feature>
<keyword evidence="1" id="KW-0175">Coiled coil</keyword>
<accession>A0A2U1QMI8</accession>
<evidence type="ECO:0000256" key="1">
    <source>
        <dbReference type="SAM" id="Coils"/>
    </source>
</evidence>
<dbReference type="AlphaFoldDB" id="A0A2U1QMI8"/>
<organism evidence="3 4">
    <name type="scientific">Artemisia annua</name>
    <name type="common">Sweet wormwood</name>
    <dbReference type="NCBI Taxonomy" id="35608"/>
    <lineage>
        <taxon>Eukaryota</taxon>
        <taxon>Viridiplantae</taxon>
        <taxon>Streptophyta</taxon>
        <taxon>Embryophyta</taxon>
        <taxon>Tracheophyta</taxon>
        <taxon>Spermatophyta</taxon>
        <taxon>Magnoliopsida</taxon>
        <taxon>eudicotyledons</taxon>
        <taxon>Gunneridae</taxon>
        <taxon>Pentapetalae</taxon>
        <taxon>asterids</taxon>
        <taxon>campanulids</taxon>
        <taxon>Asterales</taxon>
        <taxon>Asteraceae</taxon>
        <taxon>Asteroideae</taxon>
        <taxon>Anthemideae</taxon>
        <taxon>Artemisiinae</taxon>
        <taxon>Artemisia</taxon>
    </lineage>
</organism>
<keyword evidence="4" id="KW-1185">Reference proteome</keyword>
<reference evidence="3 4" key="1">
    <citation type="journal article" date="2018" name="Mol. Plant">
        <title>The genome of Artemisia annua provides insight into the evolution of Asteraceae family and artemisinin biosynthesis.</title>
        <authorList>
            <person name="Shen Q."/>
            <person name="Zhang L."/>
            <person name="Liao Z."/>
            <person name="Wang S."/>
            <person name="Yan T."/>
            <person name="Shi P."/>
            <person name="Liu M."/>
            <person name="Fu X."/>
            <person name="Pan Q."/>
            <person name="Wang Y."/>
            <person name="Lv Z."/>
            <person name="Lu X."/>
            <person name="Zhang F."/>
            <person name="Jiang W."/>
            <person name="Ma Y."/>
            <person name="Chen M."/>
            <person name="Hao X."/>
            <person name="Li L."/>
            <person name="Tang Y."/>
            <person name="Lv G."/>
            <person name="Zhou Y."/>
            <person name="Sun X."/>
            <person name="Brodelius P.E."/>
            <person name="Rose J.K.C."/>
            <person name="Tang K."/>
        </authorList>
    </citation>
    <scope>NUCLEOTIDE SEQUENCE [LARGE SCALE GENOMIC DNA]</scope>
    <source>
        <strain evidence="4">cv. Huhao1</strain>
        <tissue evidence="3">Leaf</tissue>
    </source>
</reference>
<proteinExistence type="predicted"/>
<feature type="compositionally biased region" description="Basic and acidic residues" evidence="2">
    <location>
        <begin position="147"/>
        <end position="161"/>
    </location>
</feature>
<name>A0A2U1QMI8_ARTAN</name>
<feature type="compositionally biased region" description="Acidic residues" evidence="2">
    <location>
        <begin position="319"/>
        <end position="328"/>
    </location>
</feature>
<evidence type="ECO:0000313" key="3">
    <source>
        <dbReference type="EMBL" id="PWA99216.1"/>
    </source>
</evidence>
<protein>
    <submittedName>
        <fullName evidence="3">Uncharacterized protein</fullName>
    </submittedName>
</protein>
<comment type="caution">
    <text evidence="3">The sequence shown here is derived from an EMBL/GenBank/DDBJ whole genome shotgun (WGS) entry which is preliminary data.</text>
</comment>
<dbReference type="PANTHER" id="PTHR34380">
    <property type="entry name" value="BNAA03G12380D PROTEIN"/>
    <property type="match status" value="1"/>
</dbReference>
<feature type="compositionally biased region" description="Basic and acidic residues" evidence="2">
    <location>
        <begin position="275"/>
        <end position="315"/>
    </location>
</feature>
<feature type="region of interest" description="Disordered" evidence="2">
    <location>
        <begin position="275"/>
        <end position="349"/>
    </location>
</feature>
<evidence type="ECO:0000256" key="2">
    <source>
        <dbReference type="SAM" id="MobiDB-lite"/>
    </source>
</evidence>
<dbReference type="PANTHER" id="PTHR34380:SF1">
    <property type="entry name" value="OS01G0221300 PROTEIN"/>
    <property type="match status" value="1"/>
</dbReference>
<evidence type="ECO:0000313" key="4">
    <source>
        <dbReference type="Proteomes" id="UP000245207"/>
    </source>
</evidence>
<sequence>MGSSPVVDELITKLKSSILSSIDTQNVTKALLDSEKRLKNQNLDLIKKTQVLEMENKKLGDLLKKKDKRIESLKKKNEELKDEMKEMVEENVGLKNKLEEMKKVYEKRVLDLEKLGKELMDWADFSGKRKEGVDGCAAETNIPQMSNEKRESKQGTDDKFPDTIPIDDDDENGDNDEDNLKCVPSSKRQRGSSEIKREYDSDDDRFISILRRKPVTKEIPSECNNDHVNKIPTGTTITTMPEIQTGIQQITSHSASPFLDSGSDDGEIKEANETILDKQKERWESADMRIESESSRKQMSSEKGESQERTNHKYPDIVQIDDDEDENENDLKDASSLKRKRSSSNVKVEDYSDDERCISALRRKPVSKELQSESNNDHVNIIPTGRQPITSHLATPFLYSGKSDDVKVEEAYEPIIEKHTDRWETEAEMIIEFSKSSELCMNAVCALHRQNIYVGAYLLPRFNKLAEWLIDGDPERKLKKTPSELDRFELDQCRMFAVNYSVELFKVYQQNADRFFPPRS</sequence>
<dbReference type="Proteomes" id="UP000245207">
    <property type="component" value="Unassembled WGS sequence"/>
</dbReference>